<dbReference type="EMBL" id="JAUHLN010000003">
    <property type="protein sequence ID" value="MDN4074532.1"/>
    <property type="molecule type" value="Genomic_DNA"/>
</dbReference>
<feature type="domain" description="Cell wall elongation regulator TseB-like" evidence="1">
    <location>
        <begin position="37"/>
        <end position="80"/>
    </location>
</feature>
<dbReference type="RefSeq" id="WP_290400655.1">
    <property type="nucleotide sequence ID" value="NZ_JAUHLN010000003.1"/>
</dbReference>
<comment type="caution">
    <text evidence="2">The sequence shown here is derived from an EMBL/GenBank/DDBJ whole genome shotgun (WGS) entry which is preliminary data.</text>
</comment>
<dbReference type="InterPro" id="IPR041401">
    <property type="entry name" value="TseB-like_dom"/>
</dbReference>
<organism evidence="2 3">
    <name type="scientific">Fictibacillus terranigra</name>
    <dbReference type="NCBI Taxonomy" id="3058424"/>
    <lineage>
        <taxon>Bacteria</taxon>
        <taxon>Bacillati</taxon>
        <taxon>Bacillota</taxon>
        <taxon>Bacilli</taxon>
        <taxon>Bacillales</taxon>
        <taxon>Fictibacillaceae</taxon>
        <taxon>Fictibacillus</taxon>
    </lineage>
</organism>
<dbReference type="Gene3D" id="3.10.450.40">
    <property type="match status" value="2"/>
</dbReference>
<reference evidence="2" key="1">
    <citation type="submission" date="2023-06" db="EMBL/GenBank/DDBJ databases">
        <title>Draft Genome Sequences of Representative Paenibacillus Polymyxa, Bacillus cereus, Fictibacillus sp., and Brevibacillus agri Strains Isolated from Amazonian Dark Earth.</title>
        <authorList>
            <person name="Pellegrinetti T.A."/>
            <person name="Cunha I.C.M."/>
            <person name="Chaves M.G."/>
            <person name="Freitas A.S."/>
            <person name="Silva A.V.R."/>
            <person name="Tsai S.M."/>
            <person name="Mendes L.W."/>
        </authorList>
    </citation>
    <scope>NUCLEOTIDE SEQUENCE</scope>
    <source>
        <strain evidence="2">CENA-BCM004</strain>
    </source>
</reference>
<evidence type="ECO:0000259" key="1">
    <source>
        <dbReference type="Pfam" id="PF17881"/>
    </source>
</evidence>
<keyword evidence="3" id="KW-1185">Reference proteome</keyword>
<evidence type="ECO:0000313" key="3">
    <source>
        <dbReference type="Proteomes" id="UP001168694"/>
    </source>
</evidence>
<sequence length="160" mass="18500">MKKWWVVLVIVCAAVLFWQGISLYRQILSDKEAGQSTAVEAAKDEYGLSRIDSVDYYHGNQAYETVKGTSEKNGNVFVLVGPKNKTKLVKQSDGLTEKQMKAYVDRNLNPKKWVALRLGMEHDQVVWEAVYLDAKGRHTFYYGYFENGERYKKYSIKEEI</sequence>
<evidence type="ECO:0000313" key="2">
    <source>
        <dbReference type="EMBL" id="MDN4074532.1"/>
    </source>
</evidence>
<proteinExistence type="predicted"/>
<dbReference type="Proteomes" id="UP001168694">
    <property type="component" value="Unassembled WGS sequence"/>
</dbReference>
<name>A0ABT8E9F2_9BACL</name>
<accession>A0ABT8E9F2</accession>
<dbReference type="SUPFAM" id="SSF54403">
    <property type="entry name" value="Cystatin/monellin"/>
    <property type="match status" value="2"/>
</dbReference>
<protein>
    <submittedName>
        <fullName evidence="2">DUF5590 domain-containing protein</fullName>
    </submittedName>
</protein>
<dbReference type="InterPro" id="IPR046350">
    <property type="entry name" value="Cystatin_sf"/>
</dbReference>
<dbReference type="Pfam" id="PF17881">
    <property type="entry name" value="TseB"/>
    <property type="match status" value="1"/>
</dbReference>
<gene>
    <name evidence="2" type="ORF">QYF49_16245</name>
</gene>